<feature type="domain" description="NADH:flavin oxidoreductase/NADH oxidase N-terminal" evidence="6">
    <location>
        <begin position="6"/>
        <end position="226"/>
    </location>
</feature>
<dbReference type="GO" id="GO:0003959">
    <property type="term" value="F:NADPH dehydrogenase activity"/>
    <property type="evidence" value="ECO:0007669"/>
    <property type="project" value="InterPro"/>
</dbReference>
<dbReference type="EMBL" id="UINC01084459">
    <property type="protein sequence ID" value="SVC31131.1"/>
    <property type="molecule type" value="Genomic_DNA"/>
</dbReference>
<dbReference type="GO" id="GO:0050661">
    <property type="term" value="F:NADP binding"/>
    <property type="evidence" value="ECO:0007669"/>
    <property type="project" value="InterPro"/>
</dbReference>
<protein>
    <recommendedName>
        <fullName evidence="6">NADH:flavin oxidoreductase/NADH oxidase N-terminal domain-containing protein</fullName>
    </recommendedName>
</protein>
<keyword evidence="2" id="KW-0285">Flavoprotein</keyword>
<gene>
    <name evidence="7" type="ORF">METZ01_LOCUS283985</name>
</gene>
<dbReference type="InterPro" id="IPR013785">
    <property type="entry name" value="Aldolase_TIM"/>
</dbReference>
<evidence type="ECO:0000256" key="5">
    <source>
        <dbReference type="ARBA" id="ARBA00023002"/>
    </source>
</evidence>
<dbReference type="GO" id="GO:0010181">
    <property type="term" value="F:FMN binding"/>
    <property type="evidence" value="ECO:0007669"/>
    <property type="project" value="InterPro"/>
</dbReference>
<evidence type="ECO:0000256" key="4">
    <source>
        <dbReference type="ARBA" id="ARBA00022857"/>
    </source>
</evidence>
<sequence>MSSPSNLFAPLQIRNVTIPNRLVISPMCQYSAGDGLANDWHMVHLGKFAQGGAGIVFTEAAAVQRRGRITHGDLGIWSDAHAQALSGIAGFIRSMGSVSAIQLAHAGRKAAMQRPWHGNGPLDGNDRARGEEPWQVVAPSAESLGEGWLLPVEMSTADIAQVADDFAAAARRSHHAGFDIAEVHAAHGYLAASFLSPISNYRTDGYGGDRSGRSRMLLETVEAVRAVWPEGKP</sequence>
<dbReference type="PANTHER" id="PTHR43303">
    <property type="entry name" value="NADPH DEHYDROGENASE C23G7.10C-RELATED"/>
    <property type="match status" value="1"/>
</dbReference>
<evidence type="ECO:0000259" key="6">
    <source>
        <dbReference type="Pfam" id="PF00724"/>
    </source>
</evidence>
<organism evidence="7">
    <name type="scientific">marine metagenome</name>
    <dbReference type="NCBI Taxonomy" id="408172"/>
    <lineage>
        <taxon>unclassified sequences</taxon>
        <taxon>metagenomes</taxon>
        <taxon>ecological metagenomes</taxon>
    </lineage>
</organism>
<evidence type="ECO:0000256" key="2">
    <source>
        <dbReference type="ARBA" id="ARBA00022630"/>
    </source>
</evidence>
<keyword evidence="4" id="KW-0521">NADP</keyword>
<dbReference type="InterPro" id="IPR001155">
    <property type="entry name" value="OxRdtase_FMN_N"/>
</dbReference>
<evidence type="ECO:0000256" key="3">
    <source>
        <dbReference type="ARBA" id="ARBA00022643"/>
    </source>
</evidence>
<accession>A0A382L898</accession>
<keyword evidence="3" id="KW-0288">FMN</keyword>
<dbReference type="Pfam" id="PF00724">
    <property type="entry name" value="Oxidored_FMN"/>
    <property type="match status" value="1"/>
</dbReference>
<comment type="cofactor">
    <cofactor evidence="1">
        <name>FMN</name>
        <dbReference type="ChEBI" id="CHEBI:58210"/>
    </cofactor>
</comment>
<evidence type="ECO:0000256" key="1">
    <source>
        <dbReference type="ARBA" id="ARBA00001917"/>
    </source>
</evidence>
<proteinExistence type="predicted"/>
<dbReference type="SUPFAM" id="SSF51395">
    <property type="entry name" value="FMN-linked oxidoreductases"/>
    <property type="match status" value="1"/>
</dbReference>
<dbReference type="InterPro" id="IPR044152">
    <property type="entry name" value="YqjM-like"/>
</dbReference>
<keyword evidence="5" id="KW-0560">Oxidoreductase</keyword>
<reference evidence="7" key="1">
    <citation type="submission" date="2018-05" db="EMBL/GenBank/DDBJ databases">
        <authorList>
            <person name="Lanie J.A."/>
            <person name="Ng W.-L."/>
            <person name="Kazmierczak K.M."/>
            <person name="Andrzejewski T.M."/>
            <person name="Davidsen T.M."/>
            <person name="Wayne K.J."/>
            <person name="Tettelin H."/>
            <person name="Glass J.I."/>
            <person name="Rusch D."/>
            <person name="Podicherti R."/>
            <person name="Tsui H.-C.T."/>
            <person name="Winkler M.E."/>
        </authorList>
    </citation>
    <scope>NUCLEOTIDE SEQUENCE</scope>
</reference>
<feature type="non-terminal residue" evidence="7">
    <location>
        <position position="233"/>
    </location>
</feature>
<evidence type="ECO:0000313" key="7">
    <source>
        <dbReference type="EMBL" id="SVC31131.1"/>
    </source>
</evidence>
<dbReference type="AlphaFoldDB" id="A0A382L898"/>
<dbReference type="Gene3D" id="3.20.20.70">
    <property type="entry name" value="Aldolase class I"/>
    <property type="match status" value="1"/>
</dbReference>
<dbReference type="PANTHER" id="PTHR43303:SF4">
    <property type="entry name" value="NADPH DEHYDROGENASE C23G7.10C-RELATED"/>
    <property type="match status" value="1"/>
</dbReference>
<name>A0A382L898_9ZZZZ</name>